<keyword evidence="3" id="KW-1185">Reference proteome</keyword>
<accession>A0ABS3XWG5</accession>
<keyword evidence="1" id="KW-0732">Signal</keyword>
<sequence length="182" mass="18821">MRLTRRAVTGLLGTLAAAALTLSGTTSAQAAQMAPAATSQSPSQAAGSPQLLAKLTHAQATAKFRAAGITWTSSGGCSDRNNPTCTSFDGLRSATADGAITLKRASGCAVRLTGGTETGHASGTYSHWNGYKLDMSLSSCLTNYITGTFTSIGGSKWKSASGNIYYRESNHWDVTYYNCGGC</sequence>
<dbReference type="GeneID" id="96259994"/>
<dbReference type="PROSITE" id="PS51318">
    <property type="entry name" value="TAT"/>
    <property type="match status" value="1"/>
</dbReference>
<dbReference type="RefSeq" id="WP_209211379.1">
    <property type="nucleotide sequence ID" value="NZ_JAFFZM010000008.1"/>
</dbReference>
<comment type="caution">
    <text evidence="2">The sequence shown here is derived from an EMBL/GenBank/DDBJ whole genome shotgun (WGS) entry which is preliminary data.</text>
</comment>
<evidence type="ECO:0000313" key="2">
    <source>
        <dbReference type="EMBL" id="MBO8199674.1"/>
    </source>
</evidence>
<feature type="chain" id="PRO_5045874930" evidence="1">
    <location>
        <begin position="31"/>
        <end position="182"/>
    </location>
</feature>
<reference evidence="2 3" key="1">
    <citation type="submission" date="2021-02" db="EMBL/GenBank/DDBJ databases">
        <title>Streptomyces spirodelae sp. nov., isolated from duckweed.</title>
        <authorList>
            <person name="Saimee Y."/>
            <person name="Duangmal K."/>
        </authorList>
    </citation>
    <scope>NUCLEOTIDE SEQUENCE [LARGE SCALE GENOMIC DNA]</scope>
    <source>
        <strain evidence="2 3">DSM 42105</strain>
    </source>
</reference>
<dbReference type="EMBL" id="JAFFZM010000008">
    <property type="protein sequence ID" value="MBO8199674.1"/>
    <property type="molecule type" value="Genomic_DNA"/>
</dbReference>
<dbReference type="Proteomes" id="UP000721954">
    <property type="component" value="Unassembled WGS sequence"/>
</dbReference>
<evidence type="ECO:0000313" key="3">
    <source>
        <dbReference type="Proteomes" id="UP000721954"/>
    </source>
</evidence>
<proteinExistence type="predicted"/>
<gene>
    <name evidence="2" type="ORF">JW613_15410</name>
</gene>
<protein>
    <submittedName>
        <fullName evidence="2">Uncharacterized protein</fullName>
    </submittedName>
</protein>
<evidence type="ECO:0000256" key="1">
    <source>
        <dbReference type="SAM" id="SignalP"/>
    </source>
</evidence>
<name>A0ABS3XWG5_9ACTN</name>
<organism evidence="2 3">
    <name type="scientific">Streptomyces smyrnaeus</name>
    <dbReference type="NCBI Taxonomy" id="1387713"/>
    <lineage>
        <taxon>Bacteria</taxon>
        <taxon>Bacillati</taxon>
        <taxon>Actinomycetota</taxon>
        <taxon>Actinomycetes</taxon>
        <taxon>Kitasatosporales</taxon>
        <taxon>Streptomycetaceae</taxon>
        <taxon>Streptomyces</taxon>
    </lineage>
</organism>
<dbReference type="InterPro" id="IPR006311">
    <property type="entry name" value="TAT_signal"/>
</dbReference>
<feature type="signal peptide" evidence="1">
    <location>
        <begin position="1"/>
        <end position="30"/>
    </location>
</feature>